<dbReference type="SUPFAM" id="SSF46626">
    <property type="entry name" value="Cytochrome c"/>
    <property type="match status" value="1"/>
</dbReference>
<protein>
    <recommendedName>
        <fullName evidence="4">Cytochrome c domain-containing protein</fullName>
    </recommendedName>
</protein>
<dbReference type="InterPro" id="IPR036909">
    <property type="entry name" value="Cyt_c-like_dom_sf"/>
</dbReference>
<keyword evidence="3" id="KW-0408">Iron</keyword>
<organism evidence="5">
    <name type="scientific">marine metagenome</name>
    <dbReference type="NCBI Taxonomy" id="408172"/>
    <lineage>
        <taxon>unclassified sequences</taxon>
        <taxon>metagenomes</taxon>
        <taxon>ecological metagenomes</taxon>
    </lineage>
</organism>
<keyword evidence="1" id="KW-0349">Heme</keyword>
<sequence length="164" mass="18194">MILFTPLLIYADDGPKLGIPLSPEEVAMHDYVVMPDGDGLPKGSGNAMQGKDIYELRCLACHGIEGKKGLNDELNGGHGTVATSLTGKTVGSYWPYATTIFDYIRRAMPYQTPGIFSNDEIYALTAYLLFINNIIDENEQINSESLPIIIMPNQENFIWSYQPK</sequence>
<name>A0A381RLR1_9ZZZZ</name>
<feature type="domain" description="Cytochrome c" evidence="4">
    <location>
        <begin position="45"/>
        <end position="132"/>
    </location>
</feature>
<dbReference type="PROSITE" id="PS51007">
    <property type="entry name" value="CYTC"/>
    <property type="match status" value="1"/>
</dbReference>
<dbReference type="Pfam" id="PF00034">
    <property type="entry name" value="Cytochrom_C"/>
    <property type="match status" value="1"/>
</dbReference>
<dbReference type="Gene3D" id="1.10.760.10">
    <property type="entry name" value="Cytochrome c-like domain"/>
    <property type="match status" value="1"/>
</dbReference>
<evidence type="ECO:0000256" key="3">
    <source>
        <dbReference type="ARBA" id="ARBA00023004"/>
    </source>
</evidence>
<dbReference type="GO" id="GO:0009055">
    <property type="term" value="F:electron transfer activity"/>
    <property type="evidence" value="ECO:0007669"/>
    <property type="project" value="InterPro"/>
</dbReference>
<evidence type="ECO:0000259" key="4">
    <source>
        <dbReference type="PROSITE" id="PS51007"/>
    </source>
</evidence>
<dbReference type="AlphaFoldDB" id="A0A381RLR1"/>
<proteinExistence type="predicted"/>
<gene>
    <name evidence="5" type="ORF">METZ01_LOCUS42817</name>
</gene>
<dbReference type="GO" id="GO:0046872">
    <property type="term" value="F:metal ion binding"/>
    <property type="evidence" value="ECO:0007669"/>
    <property type="project" value="UniProtKB-KW"/>
</dbReference>
<dbReference type="GO" id="GO:0020037">
    <property type="term" value="F:heme binding"/>
    <property type="evidence" value="ECO:0007669"/>
    <property type="project" value="InterPro"/>
</dbReference>
<dbReference type="InterPro" id="IPR009056">
    <property type="entry name" value="Cyt_c-like_dom"/>
</dbReference>
<evidence type="ECO:0000256" key="2">
    <source>
        <dbReference type="ARBA" id="ARBA00022723"/>
    </source>
</evidence>
<evidence type="ECO:0000256" key="1">
    <source>
        <dbReference type="ARBA" id="ARBA00022617"/>
    </source>
</evidence>
<keyword evidence="2" id="KW-0479">Metal-binding</keyword>
<dbReference type="EMBL" id="UINC01001854">
    <property type="protein sequence ID" value="SUZ89963.1"/>
    <property type="molecule type" value="Genomic_DNA"/>
</dbReference>
<evidence type="ECO:0000313" key="5">
    <source>
        <dbReference type="EMBL" id="SUZ89963.1"/>
    </source>
</evidence>
<reference evidence="5" key="1">
    <citation type="submission" date="2018-05" db="EMBL/GenBank/DDBJ databases">
        <authorList>
            <person name="Lanie J.A."/>
            <person name="Ng W.-L."/>
            <person name="Kazmierczak K.M."/>
            <person name="Andrzejewski T.M."/>
            <person name="Davidsen T.M."/>
            <person name="Wayne K.J."/>
            <person name="Tettelin H."/>
            <person name="Glass J.I."/>
            <person name="Rusch D."/>
            <person name="Podicherti R."/>
            <person name="Tsui H.-C.T."/>
            <person name="Winkler M.E."/>
        </authorList>
    </citation>
    <scope>NUCLEOTIDE SEQUENCE</scope>
</reference>
<accession>A0A381RLR1</accession>